<dbReference type="GO" id="GO:0016020">
    <property type="term" value="C:membrane"/>
    <property type="evidence" value="ECO:0007669"/>
    <property type="project" value="UniProtKB-SubCell"/>
</dbReference>
<dbReference type="SUPFAM" id="SSF103473">
    <property type="entry name" value="MFS general substrate transporter"/>
    <property type="match status" value="1"/>
</dbReference>
<feature type="transmembrane region" description="Helical" evidence="5">
    <location>
        <begin position="194"/>
        <end position="213"/>
    </location>
</feature>
<evidence type="ECO:0000256" key="2">
    <source>
        <dbReference type="ARBA" id="ARBA00022692"/>
    </source>
</evidence>
<evidence type="ECO:0000256" key="3">
    <source>
        <dbReference type="ARBA" id="ARBA00022989"/>
    </source>
</evidence>
<feature type="transmembrane region" description="Helical" evidence="5">
    <location>
        <begin position="371"/>
        <end position="392"/>
    </location>
</feature>
<organism evidence="7">
    <name type="scientific">Cacopsylla melanoneura</name>
    <dbReference type="NCBI Taxonomy" id="428564"/>
    <lineage>
        <taxon>Eukaryota</taxon>
        <taxon>Metazoa</taxon>
        <taxon>Ecdysozoa</taxon>
        <taxon>Arthropoda</taxon>
        <taxon>Hexapoda</taxon>
        <taxon>Insecta</taxon>
        <taxon>Pterygota</taxon>
        <taxon>Neoptera</taxon>
        <taxon>Paraneoptera</taxon>
        <taxon>Hemiptera</taxon>
        <taxon>Sternorrhyncha</taxon>
        <taxon>Psylloidea</taxon>
        <taxon>Psyllidae</taxon>
        <taxon>Psyllinae</taxon>
        <taxon>Cacopsylla</taxon>
    </lineage>
</organism>
<keyword evidence="2 5" id="KW-0812">Transmembrane</keyword>
<dbReference type="AlphaFoldDB" id="A0A8D8RI49"/>
<dbReference type="GO" id="GO:0022857">
    <property type="term" value="F:transmembrane transporter activity"/>
    <property type="evidence" value="ECO:0007669"/>
    <property type="project" value="InterPro"/>
</dbReference>
<dbReference type="PANTHER" id="PTHR24064">
    <property type="entry name" value="SOLUTE CARRIER FAMILY 22 MEMBER"/>
    <property type="match status" value="1"/>
</dbReference>
<accession>A0A8D8RI49</accession>
<evidence type="ECO:0000256" key="4">
    <source>
        <dbReference type="ARBA" id="ARBA00023136"/>
    </source>
</evidence>
<reference evidence="7" key="1">
    <citation type="submission" date="2021-05" db="EMBL/GenBank/DDBJ databases">
        <authorList>
            <person name="Alioto T."/>
            <person name="Alioto T."/>
            <person name="Gomez Garrido J."/>
        </authorList>
    </citation>
    <scope>NUCLEOTIDE SEQUENCE</scope>
</reference>
<evidence type="ECO:0000256" key="1">
    <source>
        <dbReference type="ARBA" id="ARBA00004141"/>
    </source>
</evidence>
<feature type="transmembrane region" description="Helical" evidence="5">
    <location>
        <begin position="342"/>
        <end position="359"/>
    </location>
</feature>
<name>A0A8D8RI49_9HEMI</name>
<dbReference type="PROSITE" id="PS50850">
    <property type="entry name" value="MFS"/>
    <property type="match status" value="1"/>
</dbReference>
<evidence type="ECO:0000313" key="7">
    <source>
        <dbReference type="EMBL" id="CAG6651803.1"/>
    </source>
</evidence>
<keyword evidence="3 5" id="KW-1133">Transmembrane helix</keyword>
<feature type="transmembrane region" description="Helical" evidence="5">
    <location>
        <begin position="426"/>
        <end position="447"/>
    </location>
</feature>
<evidence type="ECO:0000259" key="6">
    <source>
        <dbReference type="PROSITE" id="PS50850"/>
    </source>
</evidence>
<feature type="transmembrane region" description="Helical" evidence="5">
    <location>
        <begin position="399"/>
        <end position="420"/>
    </location>
</feature>
<feature type="transmembrane region" description="Helical" evidence="5">
    <location>
        <begin position="164"/>
        <end position="182"/>
    </location>
</feature>
<feature type="domain" description="Major facilitator superfamily (MFS) profile" evidence="6">
    <location>
        <begin position="91"/>
        <end position="512"/>
    </location>
</feature>
<protein>
    <submittedName>
        <fullName evidence="7">Organic cation transporter protein</fullName>
    </submittedName>
</protein>
<dbReference type="Pfam" id="PF00083">
    <property type="entry name" value="Sugar_tr"/>
    <property type="match status" value="1"/>
</dbReference>
<dbReference type="EMBL" id="HBUF01210226">
    <property type="protein sequence ID" value="CAG6665328.1"/>
    <property type="molecule type" value="Transcribed_RNA"/>
</dbReference>
<feature type="transmembrane region" description="Helical" evidence="5">
    <location>
        <begin position="131"/>
        <end position="152"/>
    </location>
</feature>
<feature type="transmembrane region" description="Helical" evidence="5">
    <location>
        <begin position="488"/>
        <end position="507"/>
    </location>
</feature>
<proteinExistence type="predicted"/>
<feature type="transmembrane region" description="Helical" evidence="5">
    <location>
        <begin position="459"/>
        <end position="482"/>
    </location>
</feature>
<dbReference type="InterPro" id="IPR005828">
    <property type="entry name" value="MFS_sugar_transport-like"/>
</dbReference>
<dbReference type="CDD" id="cd17317">
    <property type="entry name" value="MFS_SLC22"/>
    <property type="match status" value="1"/>
</dbReference>
<keyword evidence="4 5" id="KW-0472">Membrane</keyword>
<dbReference type="InterPro" id="IPR020846">
    <property type="entry name" value="MFS_dom"/>
</dbReference>
<sequence length="532" mass="59978">MAYDDILLKLGEFGRYQQRIYFLLCLPAMSCALHKLIGVFLNLKTQYRCALPNEQHLTHFSPLNDTLLSLSYPWDPLKKAYSSCERYDANFTDQYYTGGVAANLTVPCTRWLFEQEWNSTMSEWDLVCDKAWYRGTSDACLMIGVLLGSLIFGDFSDRFGRKPTFLISIIIMDVFGMLAAVAPDFWTFTACRLIVGASTSGVFLVAYVLALEMVGPSKRIIAGSLIHMFFSIGFMLIAALAYYVHDWRKLDFLVTVPGLAYLPYYWFIPESARWLISKGRHKEAKLIIQAVAKENRVILEENVMDQLLAPTAEEEEKLKLESDDTKPSILDLFKHPNLFKKSVIIFFLWFVCNLIYYGLSWNTSNLGGNMYINFVISGLVEIPAYTLNMLCLDKFGRKMFLCPYLILSGLCLTMTIFVPVEYTSVSIVLAMFGKFFITGAYGAVYVFSAEQFPTVIRNIGIGAGSTIARLGGILASYTSVLADIWKPFPFVLFGVLSLIAGILCLLLPETRGRKLPESIADGENFGRKKSKL</sequence>
<evidence type="ECO:0000256" key="5">
    <source>
        <dbReference type="SAM" id="Phobius"/>
    </source>
</evidence>
<dbReference type="Gene3D" id="1.20.1250.20">
    <property type="entry name" value="MFS general substrate transporter like domains"/>
    <property type="match status" value="1"/>
</dbReference>
<feature type="transmembrane region" description="Helical" evidence="5">
    <location>
        <begin position="250"/>
        <end position="268"/>
    </location>
</feature>
<comment type="subcellular location">
    <subcellularLocation>
        <location evidence="1">Membrane</location>
        <topology evidence="1">Multi-pass membrane protein</topology>
    </subcellularLocation>
</comment>
<feature type="transmembrane region" description="Helical" evidence="5">
    <location>
        <begin position="20"/>
        <end position="41"/>
    </location>
</feature>
<dbReference type="InterPro" id="IPR036259">
    <property type="entry name" value="MFS_trans_sf"/>
</dbReference>
<dbReference type="EMBL" id="HBUF01169114">
    <property type="protein sequence ID" value="CAG6651803.1"/>
    <property type="molecule type" value="Transcribed_RNA"/>
</dbReference>
<feature type="transmembrane region" description="Helical" evidence="5">
    <location>
        <begin position="225"/>
        <end position="244"/>
    </location>
</feature>